<dbReference type="RefSeq" id="XP_009023699.1">
    <property type="nucleotide sequence ID" value="XM_009025451.1"/>
</dbReference>
<reference evidence="1 4" key="2">
    <citation type="journal article" date="2013" name="Nature">
        <title>Insights into bilaterian evolution from three spiralian genomes.</title>
        <authorList>
            <person name="Simakov O."/>
            <person name="Marletaz F."/>
            <person name="Cho S.J."/>
            <person name="Edsinger-Gonzales E."/>
            <person name="Havlak P."/>
            <person name="Hellsten U."/>
            <person name="Kuo D.H."/>
            <person name="Larsson T."/>
            <person name="Lv J."/>
            <person name="Arendt D."/>
            <person name="Savage R."/>
            <person name="Osoegawa K."/>
            <person name="de Jong P."/>
            <person name="Grimwood J."/>
            <person name="Chapman J.A."/>
            <person name="Shapiro H."/>
            <person name="Aerts A."/>
            <person name="Otillar R.P."/>
            <person name="Terry A.Y."/>
            <person name="Boore J.L."/>
            <person name="Grigoriev I.V."/>
            <person name="Lindberg D.R."/>
            <person name="Seaver E.C."/>
            <person name="Weisblat D.A."/>
            <person name="Putnam N.H."/>
            <person name="Rokhsar D.S."/>
        </authorList>
    </citation>
    <scope>NUCLEOTIDE SEQUENCE</scope>
</reference>
<organism evidence="3 4">
    <name type="scientific">Helobdella robusta</name>
    <name type="common">Californian leech</name>
    <dbReference type="NCBI Taxonomy" id="6412"/>
    <lineage>
        <taxon>Eukaryota</taxon>
        <taxon>Metazoa</taxon>
        <taxon>Spiralia</taxon>
        <taxon>Lophotrochozoa</taxon>
        <taxon>Annelida</taxon>
        <taxon>Clitellata</taxon>
        <taxon>Hirudinea</taxon>
        <taxon>Rhynchobdellida</taxon>
        <taxon>Glossiphoniidae</taxon>
        <taxon>Helobdella</taxon>
    </lineage>
</organism>
<dbReference type="EMBL" id="KB096324">
    <property type="protein sequence ID" value="ESO06032.1"/>
    <property type="molecule type" value="Genomic_DNA"/>
</dbReference>
<dbReference type="OrthoDB" id="8053568at2759"/>
<accession>T1EPV9</accession>
<dbReference type="EMBL" id="AMQM01009937">
    <property type="status" value="NOT_ANNOTATED_CDS"/>
    <property type="molecule type" value="Genomic_DNA"/>
</dbReference>
<dbReference type="CTD" id="20198609"/>
<dbReference type="PANTHER" id="PTHR46113:SF1">
    <property type="entry name" value="PEPTIDASE M17 LEUCYL AMINOPEPTIDASE N-TERMINAL DOMAIN-CONTAINING PROTEIN"/>
    <property type="match status" value="1"/>
</dbReference>
<dbReference type="EMBL" id="AMQM01000518">
    <property type="status" value="NOT_ANNOTATED_CDS"/>
    <property type="molecule type" value="Genomic_DNA"/>
</dbReference>
<dbReference type="GeneID" id="20198609"/>
<evidence type="ECO:0000313" key="3">
    <source>
        <dbReference type="EnsemblMetazoa" id="HelroP160147"/>
    </source>
</evidence>
<proteinExistence type="predicted"/>
<protein>
    <submittedName>
        <fullName evidence="1 3">Uncharacterized protein</fullName>
    </submittedName>
</protein>
<gene>
    <name evidence="3" type="primary">20209551</name>
    <name evidence="2" type="ORF">HELRODRAFT_160147</name>
    <name evidence="1" type="ORF">HELRODRAFT_184410</name>
</gene>
<dbReference type="EnsemblMetazoa" id="HelroT184410">
    <property type="protein sequence ID" value="HelroP184410"/>
    <property type="gene ID" value="HelroG184410"/>
</dbReference>
<dbReference type="EMBL" id="KB097196">
    <property type="protein sequence ID" value="ESN98202.1"/>
    <property type="molecule type" value="Genomic_DNA"/>
</dbReference>
<evidence type="ECO:0000313" key="4">
    <source>
        <dbReference type="Proteomes" id="UP000015101"/>
    </source>
</evidence>
<dbReference type="AlphaFoldDB" id="T1EPV9"/>
<dbReference type="EnsemblMetazoa" id="HelroT160147">
    <property type="protein sequence ID" value="HelroP160147"/>
    <property type="gene ID" value="HelroG160147"/>
</dbReference>
<dbReference type="HOGENOM" id="CLU_014733_2_0_1"/>
<reference evidence="4" key="1">
    <citation type="submission" date="2012-12" db="EMBL/GenBank/DDBJ databases">
        <authorList>
            <person name="Hellsten U."/>
            <person name="Grimwood J."/>
            <person name="Chapman J.A."/>
            <person name="Shapiro H."/>
            <person name="Aerts A."/>
            <person name="Otillar R.P."/>
            <person name="Terry A.Y."/>
            <person name="Boore J.L."/>
            <person name="Simakov O."/>
            <person name="Marletaz F."/>
            <person name="Cho S.-J."/>
            <person name="Edsinger-Gonzales E."/>
            <person name="Havlak P."/>
            <person name="Kuo D.-H."/>
            <person name="Larsson T."/>
            <person name="Lv J."/>
            <person name="Arendt D."/>
            <person name="Savage R."/>
            <person name="Osoegawa K."/>
            <person name="de Jong P."/>
            <person name="Lindberg D.R."/>
            <person name="Seaver E.C."/>
            <person name="Weisblat D.A."/>
            <person name="Putnam N.H."/>
            <person name="Grigoriev I.V."/>
            <person name="Rokhsar D.S."/>
        </authorList>
    </citation>
    <scope>NUCLEOTIDE SEQUENCE</scope>
</reference>
<dbReference type="CTD" id="20209551"/>
<evidence type="ECO:0000313" key="1">
    <source>
        <dbReference type="EMBL" id="ESN98202.1"/>
    </source>
</evidence>
<sequence length="764" mass="87542">MASFLSTSAPRSSRQKDKIYLIGFVTHQITGGKLPSNRQVLRSLFYNIRQVKLNIKDAARLTIKKVFIFWEKARIQTKHLKDSVAKLEKLHEEWRKLQKNSNRTGPAQTEKEKLFKAILDDLFDIAHQDALQTATEEDKLFLLKQREKGRPGVMGGVDLQCVKAEERWQKRNASEMARLTKFRTSSGELIKSRLLFLFNYNDVFYILELEELKYLGSSTSDEDEIEDNDQRTEKVDMVTLNYGPEKKMKKYTRGTEEIVNEKLFLILDRCAISDRDAARIISATIESLGHDSQQYIVKLEGAVVHWGGKLLPDMLNKENVERVAVLISCGEEEQLIGVPLLENGAGSTIAKSVYSELGKWGALDKIQAMSFDTTAVNTGRIKGACVLLEQLMEKKLLYLSCRHHILEVVLRSGFDAALGKTTGPQSDIFKKFKTEWNSIDKKKFKSGVKDKSVASKLINPDQISSYLLKQLTVHHSRSDYKELISLCLIFLERFPSENIVFAAPGAFHHARWMAKAIYSLKIYLLREQFQLTNFEKQGFHDICLFIINIYVKVWLDAPKPALAPNQDLQLLKSLVNYNKVNKFISDKSVSKFINHLWYLNPEQAVFSLFDDSLSNCVKKRMASKLISQANEDEELDDYCDMKPLIKLNEVSEILDKNVDHFISSQSINFSKRYNINDQFLHTNPELWSNNEKYLKSKKIVDGLKVTNDTAERGVKLITDYNSCITKVEEQKQYLLQVIAECRTKFPGCSKASLSEPLPFEQTMS</sequence>
<dbReference type="GeneID" id="20209551"/>
<dbReference type="Proteomes" id="UP000015101">
    <property type="component" value="Unassembled WGS sequence"/>
</dbReference>
<reference evidence="3" key="3">
    <citation type="submission" date="2015-06" db="UniProtKB">
        <authorList>
            <consortium name="EnsemblMetazoa"/>
        </authorList>
    </citation>
    <scope>IDENTIFICATION</scope>
</reference>
<dbReference type="InParanoid" id="T1EPV9"/>
<evidence type="ECO:0000313" key="2">
    <source>
        <dbReference type="EMBL" id="ESO06032.1"/>
    </source>
</evidence>
<dbReference type="PANTHER" id="PTHR46113">
    <property type="entry name" value="SNAC DOMAIN-CONTAINING PROTEIN"/>
    <property type="match status" value="1"/>
</dbReference>
<dbReference type="KEGG" id="hro:HELRODRAFT_160147"/>
<dbReference type="OMA" id="DIAHMNA"/>
<name>T1EPV9_HELRO</name>
<keyword evidence="4" id="KW-1185">Reference proteome</keyword>
<dbReference type="RefSeq" id="XP_009015400.1">
    <property type="nucleotide sequence ID" value="XM_009017152.1"/>
</dbReference>
<dbReference type="eggNOG" id="ENOG502RYAU">
    <property type="taxonomic scope" value="Eukaryota"/>
</dbReference>
<dbReference type="KEGG" id="hro:HELRODRAFT_184410"/>